<evidence type="ECO:0000313" key="2">
    <source>
        <dbReference type="EMBL" id="MBK3517604.1"/>
    </source>
</evidence>
<sequence length="298" mass="33339">MNTKFSYLLTLLVVFSINSALAQFTIFSGPLHGSYNKFADDIVKIVGEKEGIELINQPTHGSAANFRYLIDPDNEAKMVFIQSDYFSLMQAQDLVYNTHKTGALKIVMPLAKEQIHIFTKKSTGIKTLEDLKDKRLAVGTDDQSSSFTAEIIRKRSKVEWFTNKVNYDQMLKRIASGNVEAGIMVGSSPLEMLQINPQVMVDGLVLLQLRDFNGWAKSYENDVIKAGEYEWLEKDIDTFSLRTLLIVNEDKLTEEDKKVVEAIEAGIAKNIAILQKEGHPKWSTVEIESGASVAPAAK</sequence>
<evidence type="ECO:0000256" key="1">
    <source>
        <dbReference type="SAM" id="SignalP"/>
    </source>
</evidence>
<gene>
    <name evidence="2" type="ORF">JIV24_09705</name>
</gene>
<protein>
    <submittedName>
        <fullName evidence="2">ABC transporter substrate-binding protein</fullName>
    </submittedName>
</protein>
<dbReference type="RefSeq" id="WP_200464831.1">
    <property type="nucleotide sequence ID" value="NZ_JAENRR010000018.1"/>
</dbReference>
<dbReference type="InterPro" id="IPR011852">
    <property type="entry name" value="TRAP_TAXI"/>
</dbReference>
<evidence type="ECO:0000313" key="3">
    <source>
        <dbReference type="Proteomes" id="UP000605676"/>
    </source>
</evidence>
<dbReference type="Proteomes" id="UP000605676">
    <property type="component" value="Unassembled WGS sequence"/>
</dbReference>
<feature type="chain" id="PRO_5046580524" evidence="1">
    <location>
        <begin position="23"/>
        <end position="298"/>
    </location>
</feature>
<feature type="signal peptide" evidence="1">
    <location>
        <begin position="1"/>
        <end position="22"/>
    </location>
</feature>
<keyword evidence="3" id="KW-1185">Reference proteome</keyword>
<dbReference type="EMBL" id="JAENRR010000018">
    <property type="protein sequence ID" value="MBK3517604.1"/>
    <property type="molecule type" value="Genomic_DNA"/>
</dbReference>
<organism evidence="2 3">
    <name type="scientific">Carboxylicivirga marina</name>
    <dbReference type="NCBI Taxonomy" id="2800988"/>
    <lineage>
        <taxon>Bacteria</taxon>
        <taxon>Pseudomonadati</taxon>
        <taxon>Bacteroidota</taxon>
        <taxon>Bacteroidia</taxon>
        <taxon>Marinilabiliales</taxon>
        <taxon>Marinilabiliaceae</taxon>
        <taxon>Carboxylicivirga</taxon>
    </lineage>
</organism>
<dbReference type="Gene3D" id="3.40.190.10">
    <property type="entry name" value="Periplasmic binding protein-like II"/>
    <property type="match status" value="2"/>
</dbReference>
<dbReference type="PANTHER" id="PTHR42941">
    <property type="entry name" value="SLL1037 PROTEIN"/>
    <property type="match status" value="1"/>
</dbReference>
<proteinExistence type="predicted"/>
<dbReference type="PANTHER" id="PTHR42941:SF1">
    <property type="entry name" value="SLL1037 PROTEIN"/>
    <property type="match status" value="1"/>
</dbReference>
<accession>A0ABS1HIW5</accession>
<dbReference type="SUPFAM" id="SSF53850">
    <property type="entry name" value="Periplasmic binding protein-like II"/>
    <property type="match status" value="1"/>
</dbReference>
<name>A0ABS1HIW5_9BACT</name>
<dbReference type="Pfam" id="PF16868">
    <property type="entry name" value="NMT1_3"/>
    <property type="match status" value="1"/>
</dbReference>
<comment type="caution">
    <text evidence="2">The sequence shown here is derived from an EMBL/GenBank/DDBJ whole genome shotgun (WGS) entry which is preliminary data.</text>
</comment>
<reference evidence="2 3" key="1">
    <citation type="submission" date="2021-01" db="EMBL/GenBank/DDBJ databases">
        <title>Carboxyliciviraga sp.nov., isolated from coastal sediments.</title>
        <authorList>
            <person name="Lu D."/>
            <person name="Zhang T."/>
        </authorList>
    </citation>
    <scope>NUCLEOTIDE SEQUENCE [LARGE SCALE GENOMIC DNA]</scope>
    <source>
        <strain evidence="2 3">N1Y132</strain>
    </source>
</reference>
<keyword evidence="1" id="KW-0732">Signal</keyword>